<evidence type="ECO:0000313" key="3">
    <source>
        <dbReference type="Proteomes" id="UP000815325"/>
    </source>
</evidence>
<gene>
    <name evidence="2" type="ORF">DUNSADRAFT_14563</name>
</gene>
<keyword evidence="3" id="KW-1185">Reference proteome</keyword>
<feature type="compositionally biased region" description="Low complexity" evidence="1">
    <location>
        <begin position="394"/>
        <end position="408"/>
    </location>
</feature>
<dbReference type="Proteomes" id="UP000815325">
    <property type="component" value="Unassembled WGS sequence"/>
</dbReference>
<comment type="caution">
    <text evidence="2">The sequence shown here is derived from an EMBL/GenBank/DDBJ whole genome shotgun (WGS) entry which is preliminary data.</text>
</comment>
<evidence type="ECO:0000256" key="1">
    <source>
        <dbReference type="SAM" id="MobiDB-lite"/>
    </source>
</evidence>
<protein>
    <submittedName>
        <fullName evidence="2">Uncharacterized protein</fullName>
    </submittedName>
</protein>
<reference evidence="2" key="1">
    <citation type="submission" date="2017-08" db="EMBL/GenBank/DDBJ databases">
        <authorList>
            <person name="Polle J.E."/>
            <person name="Barry K."/>
            <person name="Cushman J."/>
            <person name="Schmutz J."/>
            <person name="Tran D."/>
            <person name="Hathwaick L.T."/>
            <person name="Yim W.C."/>
            <person name="Jenkins J."/>
            <person name="Mckie-Krisberg Z.M."/>
            <person name="Prochnik S."/>
            <person name="Lindquist E."/>
            <person name="Dockter R.B."/>
            <person name="Adam C."/>
            <person name="Molina H."/>
            <person name="Bunkerborg J."/>
            <person name="Jin E."/>
            <person name="Buchheim M."/>
            <person name="Magnuson J."/>
        </authorList>
    </citation>
    <scope>NUCLEOTIDE SEQUENCE</scope>
    <source>
        <strain evidence="2">CCAP 19/18</strain>
    </source>
</reference>
<feature type="compositionally biased region" description="Low complexity" evidence="1">
    <location>
        <begin position="170"/>
        <end position="179"/>
    </location>
</feature>
<feature type="region of interest" description="Disordered" evidence="1">
    <location>
        <begin position="219"/>
        <end position="304"/>
    </location>
</feature>
<feature type="region of interest" description="Disordered" evidence="1">
    <location>
        <begin position="340"/>
        <end position="425"/>
    </location>
</feature>
<proteinExistence type="predicted"/>
<evidence type="ECO:0000313" key="2">
    <source>
        <dbReference type="EMBL" id="KAF5830445.1"/>
    </source>
</evidence>
<sequence length="425" mass="43889">MQVQRLQAQQKSMKGALLAAMDNLSQAQTRQQEEAGGVAEEVRAANRATEGQLASAMAQLQNVCRAAAESTNQTVSLAAQQRDQTASLAAQQKEMVEKMGGEREVAQKAIAVLEAQLSTAHSAASQADRERQQIQRQMIASSLLGRNQDRRLEETLKALRHNAQNPPPATTTTTTRATTSGAQDSMLRAEHEPPITHHLPGQTAAHSTTAIPASTATSIAAGTSKQPLPKLRQFRPRSAAAATAATGAAPAVPHHTITTTTATTSAQPHQPKGCGRDTHSHTMQGKSTGPSSMGRQSAPLALGGGGGFGGGADAIGAATGAVLERSAALRMALQVLASSPHSLPEPTAPNEFAHTVGASEPARPNTNATRRPDAAAHVTLLAAQGGNLPTQNSAQDQQQQGPRQAAGDIQKAAVHLPSDGPASSS</sequence>
<feature type="region of interest" description="Disordered" evidence="1">
    <location>
        <begin position="159"/>
        <end position="181"/>
    </location>
</feature>
<organism evidence="2 3">
    <name type="scientific">Dunaliella salina</name>
    <name type="common">Green alga</name>
    <name type="synonym">Protococcus salinus</name>
    <dbReference type="NCBI Taxonomy" id="3046"/>
    <lineage>
        <taxon>Eukaryota</taxon>
        <taxon>Viridiplantae</taxon>
        <taxon>Chlorophyta</taxon>
        <taxon>core chlorophytes</taxon>
        <taxon>Chlorophyceae</taxon>
        <taxon>CS clade</taxon>
        <taxon>Chlamydomonadales</taxon>
        <taxon>Dunaliellaceae</taxon>
        <taxon>Dunaliella</taxon>
    </lineage>
</organism>
<dbReference type="EMBL" id="MU070042">
    <property type="protein sequence ID" value="KAF5830445.1"/>
    <property type="molecule type" value="Genomic_DNA"/>
</dbReference>
<name>A0ABQ7G751_DUNSA</name>
<accession>A0ABQ7G751</accession>
<feature type="compositionally biased region" description="Polar residues" evidence="1">
    <location>
        <begin position="281"/>
        <end position="295"/>
    </location>
</feature>
<feature type="compositionally biased region" description="Low complexity" evidence="1">
    <location>
        <begin position="239"/>
        <end position="269"/>
    </location>
</feature>